<dbReference type="Gene3D" id="3.30.420.10">
    <property type="entry name" value="Ribonuclease H-like superfamily/Ribonuclease H"/>
    <property type="match status" value="1"/>
</dbReference>
<reference evidence="2 3" key="1">
    <citation type="journal article" date="2020" name="J. Appl. Phycol.">
        <title>Morphological changes and genome evolution in Raphidiopsis raciborskii CS-506 after 23 years in culture.</title>
        <authorList>
            <person name="Willis A."/>
            <person name="Bent S.J."/>
            <person name="Jameson I.D."/>
        </authorList>
    </citation>
    <scope>NUCLEOTIDE SEQUENCE [LARGE SCALE GENOMIC DNA]</scope>
    <source>
        <strain evidence="2 3">CS-506_A</strain>
    </source>
</reference>
<dbReference type="InterPro" id="IPR038717">
    <property type="entry name" value="Tc1-like_DDE_dom"/>
</dbReference>
<name>A0A838WK54_9CYAN</name>
<evidence type="ECO:0000313" key="3">
    <source>
        <dbReference type="Proteomes" id="UP000538075"/>
    </source>
</evidence>
<dbReference type="AlphaFoldDB" id="A0A838WK54"/>
<comment type="caution">
    <text evidence="2">The sequence shown here is derived from an EMBL/GenBank/DDBJ whole genome shotgun (WGS) entry which is preliminary data.</text>
</comment>
<protein>
    <submittedName>
        <fullName evidence="2">Transposase</fullName>
    </submittedName>
</protein>
<dbReference type="Proteomes" id="UP000538075">
    <property type="component" value="Unassembled WGS sequence"/>
</dbReference>
<feature type="non-terminal residue" evidence="2">
    <location>
        <position position="80"/>
    </location>
</feature>
<dbReference type="InterPro" id="IPR036397">
    <property type="entry name" value="RNaseH_sf"/>
</dbReference>
<gene>
    <name evidence="2" type="ORF">FHK98_18055</name>
</gene>
<dbReference type="EMBL" id="VDFG01001181">
    <property type="protein sequence ID" value="MBA4467158.1"/>
    <property type="molecule type" value="Genomic_DNA"/>
</dbReference>
<sequence length="80" mass="9101">MSRVLRVNVGVLRLIAFFIHLLNTPLGDRLWKGAIVVMDNLKVHYAERVRLSIESVGAKVKFLPPYSPDLSPIELCWSKL</sequence>
<organism evidence="2 3">
    <name type="scientific">Cylindrospermopsis raciborskii CS-506_A</name>
    <dbReference type="NCBI Taxonomy" id="2585140"/>
    <lineage>
        <taxon>Bacteria</taxon>
        <taxon>Bacillati</taxon>
        <taxon>Cyanobacteriota</taxon>
        <taxon>Cyanophyceae</taxon>
        <taxon>Nostocales</taxon>
        <taxon>Aphanizomenonaceae</taxon>
        <taxon>Cylindrospermopsis</taxon>
    </lineage>
</organism>
<evidence type="ECO:0000313" key="2">
    <source>
        <dbReference type="EMBL" id="MBA4467158.1"/>
    </source>
</evidence>
<dbReference type="GO" id="GO:0003676">
    <property type="term" value="F:nucleic acid binding"/>
    <property type="evidence" value="ECO:0007669"/>
    <property type="project" value="InterPro"/>
</dbReference>
<dbReference type="Pfam" id="PF13358">
    <property type="entry name" value="DDE_3"/>
    <property type="match status" value="1"/>
</dbReference>
<evidence type="ECO:0000259" key="1">
    <source>
        <dbReference type="Pfam" id="PF13358"/>
    </source>
</evidence>
<proteinExistence type="predicted"/>
<feature type="domain" description="Tc1-like transposase DDE" evidence="1">
    <location>
        <begin position="18"/>
        <end position="80"/>
    </location>
</feature>
<accession>A0A838WK54</accession>